<comment type="caution">
    <text evidence="1">The sequence shown here is derived from an EMBL/GenBank/DDBJ whole genome shotgun (WGS) entry which is preliminary data.</text>
</comment>
<evidence type="ECO:0000313" key="2">
    <source>
        <dbReference type="Proteomes" id="UP000005974"/>
    </source>
</evidence>
<reference evidence="1 2" key="1">
    <citation type="submission" date="2012-02" db="EMBL/GenBank/DDBJ databases">
        <title>The Genome Sequence of Bacteroides dorei CL02T12C06.</title>
        <authorList>
            <consortium name="The Broad Institute Genome Sequencing Platform"/>
            <person name="Earl A."/>
            <person name="Ward D."/>
            <person name="Feldgarden M."/>
            <person name="Gevers D."/>
            <person name="Zitomersky N.L."/>
            <person name="Coyne M.J."/>
            <person name="Comstock L.E."/>
            <person name="Young S.K."/>
            <person name="Zeng Q."/>
            <person name="Gargeya S."/>
            <person name="Fitzgerald M."/>
            <person name="Haas B."/>
            <person name="Abouelleil A."/>
            <person name="Alvarado L."/>
            <person name="Arachchi H.M."/>
            <person name="Berlin A."/>
            <person name="Chapman S.B."/>
            <person name="Gearin G."/>
            <person name="Goldberg J."/>
            <person name="Griggs A."/>
            <person name="Gujja S."/>
            <person name="Hansen M."/>
            <person name="Heiman D."/>
            <person name="Howarth C."/>
            <person name="Larimer J."/>
            <person name="Lui A."/>
            <person name="MacDonald P.J.P."/>
            <person name="McCowen C."/>
            <person name="Montmayeur A."/>
            <person name="Murphy C."/>
            <person name="Neiman D."/>
            <person name="Pearson M."/>
            <person name="Priest M."/>
            <person name="Roberts A."/>
            <person name="Saif S."/>
            <person name="Shea T."/>
            <person name="Sisk P."/>
            <person name="Stolte C."/>
            <person name="Sykes S."/>
            <person name="Wortman J."/>
            <person name="Nusbaum C."/>
            <person name="Birren B."/>
        </authorList>
    </citation>
    <scope>NUCLEOTIDE SEQUENCE [LARGE SCALE GENOMIC DNA]</scope>
    <source>
        <strain evidence="1 2">CL02T12C06</strain>
    </source>
</reference>
<protein>
    <submittedName>
        <fullName evidence="1">Uncharacterized protein</fullName>
    </submittedName>
</protein>
<dbReference type="PATRIC" id="fig|997876.3.peg.2910"/>
<dbReference type="HOGENOM" id="CLU_3229539_0_0_10"/>
<dbReference type="AlphaFoldDB" id="I9FG42"/>
<organism evidence="1 2">
    <name type="scientific">Phocaeicola dorei CL02T12C06</name>
    <dbReference type="NCBI Taxonomy" id="997876"/>
    <lineage>
        <taxon>Bacteria</taxon>
        <taxon>Pseudomonadati</taxon>
        <taxon>Bacteroidota</taxon>
        <taxon>Bacteroidia</taxon>
        <taxon>Bacteroidales</taxon>
        <taxon>Bacteroidaceae</taxon>
        <taxon>Phocaeicola</taxon>
    </lineage>
</organism>
<accession>I9FG42</accession>
<gene>
    <name evidence="1" type="ORF">HMPREF1064_02827</name>
</gene>
<name>I9FG42_9BACT</name>
<keyword evidence="2" id="KW-1185">Reference proteome</keyword>
<dbReference type="EMBL" id="AGXJ01000051">
    <property type="protein sequence ID" value="EIY32284.1"/>
    <property type="molecule type" value="Genomic_DNA"/>
</dbReference>
<evidence type="ECO:0000313" key="1">
    <source>
        <dbReference type="EMBL" id="EIY32284.1"/>
    </source>
</evidence>
<sequence length="43" mass="4968">MIPETAKQFVEQTGFDEKSKSLLSGWFAHICHVIHLLLRDMPI</sequence>
<proteinExistence type="predicted"/>
<dbReference type="Proteomes" id="UP000005974">
    <property type="component" value="Unassembled WGS sequence"/>
</dbReference>